<dbReference type="InterPro" id="IPR050179">
    <property type="entry name" value="Trans_hexapeptide_repeat"/>
</dbReference>
<sequence length="227" mass="23040">MTNDLVIVGAGGIARETAAAVAAINAAAPTWRLRGFLDDDPALHGATRAGLPVLGPLDAIADLPDAAVVVGIANARDPGVREQVVRRLGLPAARYATVVHPSAEVPAGCTVGPGSVLLAQVVLTADVTLGAHVAIMPQTVLTHDDVVSDHVTIASGVRISGAVRIGPGAYLGAGALIRESLTVGARSLVGMGSVVLSDVPPDEVWAGNPARFLRPVRQPTLQGVLPR</sequence>
<dbReference type="Gene3D" id="3.40.50.20">
    <property type="match status" value="1"/>
</dbReference>
<keyword evidence="2" id="KW-0677">Repeat</keyword>
<gene>
    <name evidence="5" type="ORF">C7C45_06025</name>
</gene>
<evidence type="ECO:0000259" key="4">
    <source>
        <dbReference type="Pfam" id="PF17836"/>
    </source>
</evidence>
<dbReference type="Pfam" id="PF17836">
    <property type="entry name" value="PglD_N"/>
    <property type="match status" value="1"/>
</dbReference>
<dbReference type="InterPro" id="IPR011004">
    <property type="entry name" value="Trimer_LpxA-like_sf"/>
</dbReference>
<evidence type="ECO:0000313" key="5">
    <source>
        <dbReference type="EMBL" id="PYC74096.1"/>
    </source>
</evidence>
<reference evidence="5 6" key="1">
    <citation type="submission" date="2018-03" db="EMBL/GenBank/DDBJ databases">
        <title>Bioinformatic expansion and discovery of thiopeptide antibiotics.</title>
        <authorList>
            <person name="Schwalen C.J."/>
            <person name="Hudson G.A."/>
            <person name="Mitchell D.A."/>
        </authorList>
    </citation>
    <scope>NUCLEOTIDE SEQUENCE [LARGE SCALE GENOMIC DNA]</scope>
    <source>
        <strain evidence="5 6">NRRL 8041</strain>
    </source>
</reference>
<proteinExistence type="predicted"/>
<dbReference type="Proteomes" id="UP000248333">
    <property type="component" value="Unassembled WGS sequence"/>
</dbReference>
<dbReference type="PROSITE" id="PS00101">
    <property type="entry name" value="HEXAPEP_TRANSFERASES"/>
    <property type="match status" value="1"/>
</dbReference>
<dbReference type="EMBL" id="PYBV01000007">
    <property type="protein sequence ID" value="PYC74096.1"/>
    <property type="molecule type" value="Genomic_DNA"/>
</dbReference>
<dbReference type="PANTHER" id="PTHR43300:SF7">
    <property type="entry name" value="UDP-N-ACETYLBACILLOSAMINE N-ACETYLTRANSFERASE"/>
    <property type="match status" value="1"/>
</dbReference>
<feature type="active site" description="Proton acceptor" evidence="3">
    <location>
        <position position="143"/>
    </location>
</feature>
<protein>
    <submittedName>
        <fullName evidence="5">Acetyltransferase</fullName>
    </submittedName>
</protein>
<dbReference type="Gene3D" id="2.160.10.10">
    <property type="entry name" value="Hexapeptide repeat proteins"/>
    <property type="match status" value="1"/>
</dbReference>
<dbReference type="InterPro" id="IPR020019">
    <property type="entry name" value="AcTrfase_PglD-like"/>
</dbReference>
<dbReference type="NCBIfam" id="TIGR03570">
    <property type="entry name" value="NeuD_NnaD"/>
    <property type="match status" value="1"/>
</dbReference>
<dbReference type="PANTHER" id="PTHR43300">
    <property type="entry name" value="ACETYLTRANSFERASE"/>
    <property type="match status" value="1"/>
</dbReference>
<comment type="caution">
    <text evidence="5">The sequence shown here is derived from an EMBL/GenBank/DDBJ whole genome shotgun (WGS) entry which is preliminary data.</text>
</comment>
<evidence type="ECO:0000256" key="3">
    <source>
        <dbReference type="PIRSR" id="PIRSR620019-1"/>
    </source>
</evidence>
<organism evidence="5 6">
    <name type="scientific">Micromonospora arborensis</name>
    <dbReference type="NCBI Taxonomy" id="2116518"/>
    <lineage>
        <taxon>Bacteria</taxon>
        <taxon>Bacillati</taxon>
        <taxon>Actinomycetota</taxon>
        <taxon>Actinomycetes</taxon>
        <taxon>Micromonosporales</taxon>
        <taxon>Micromonosporaceae</taxon>
        <taxon>Micromonospora</taxon>
    </lineage>
</organism>
<dbReference type="SUPFAM" id="SSF51161">
    <property type="entry name" value="Trimeric LpxA-like enzymes"/>
    <property type="match status" value="1"/>
</dbReference>
<dbReference type="GO" id="GO:0016740">
    <property type="term" value="F:transferase activity"/>
    <property type="evidence" value="ECO:0007669"/>
    <property type="project" value="UniProtKB-KW"/>
</dbReference>
<keyword evidence="1 5" id="KW-0808">Transferase</keyword>
<feature type="domain" description="PglD N-terminal" evidence="4">
    <location>
        <begin position="4"/>
        <end position="88"/>
    </location>
</feature>
<keyword evidence="6" id="KW-1185">Reference proteome</keyword>
<dbReference type="InterPro" id="IPR041561">
    <property type="entry name" value="PglD_N"/>
</dbReference>
<dbReference type="OrthoDB" id="3697257at2"/>
<accession>A0A318NQ15</accession>
<feature type="site" description="Increases basicity of active site His" evidence="3">
    <location>
        <position position="144"/>
    </location>
</feature>
<evidence type="ECO:0000313" key="6">
    <source>
        <dbReference type="Proteomes" id="UP000248333"/>
    </source>
</evidence>
<name>A0A318NQ15_9ACTN</name>
<dbReference type="AlphaFoldDB" id="A0A318NQ15"/>
<evidence type="ECO:0000256" key="2">
    <source>
        <dbReference type="ARBA" id="ARBA00022737"/>
    </source>
</evidence>
<dbReference type="InterPro" id="IPR018357">
    <property type="entry name" value="Hexapep_transf_CS"/>
</dbReference>
<evidence type="ECO:0000256" key="1">
    <source>
        <dbReference type="ARBA" id="ARBA00022679"/>
    </source>
</evidence>
<dbReference type="RefSeq" id="WP_110562652.1">
    <property type="nucleotide sequence ID" value="NZ_PYBV01000007.1"/>
</dbReference>
<dbReference type="CDD" id="cd03360">
    <property type="entry name" value="LbH_AT_putative"/>
    <property type="match status" value="1"/>
</dbReference>